<dbReference type="GO" id="GO:0007218">
    <property type="term" value="P:neuropeptide signaling pathway"/>
    <property type="evidence" value="ECO:0007669"/>
    <property type="project" value="TreeGrafter"/>
</dbReference>
<accession>A0A8B9G8W1</accession>
<dbReference type="GO" id="GO:0042922">
    <property type="term" value="F:neuromedin U receptor binding"/>
    <property type="evidence" value="ECO:0007669"/>
    <property type="project" value="InterPro"/>
</dbReference>
<organism evidence="1 2">
    <name type="scientific">Amazona collaria</name>
    <name type="common">yellow-billed parrot</name>
    <dbReference type="NCBI Taxonomy" id="241587"/>
    <lineage>
        <taxon>Eukaryota</taxon>
        <taxon>Metazoa</taxon>
        <taxon>Chordata</taxon>
        <taxon>Craniata</taxon>
        <taxon>Vertebrata</taxon>
        <taxon>Euteleostomi</taxon>
        <taxon>Archelosauria</taxon>
        <taxon>Archosauria</taxon>
        <taxon>Dinosauria</taxon>
        <taxon>Saurischia</taxon>
        <taxon>Theropoda</taxon>
        <taxon>Coelurosauria</taxon>
        <taxon>Aves</taxon>
        <taxon>Neognathae</taxon>
        <taxon>Neoaves</taxon>
        <taxon>Telluraves</taxon>
        <taxon>Australaves</taxon>
        <taxon>Psittaciformes</taxon>
        <taxon>Psittacidae</taxon>
        <taxon>Amazona</taxon>
    </lineage>
</organism>
<dbReference type="AlphaFoldDB" id="A0A8B9G8W1"/>
<dbReference type="PANTHER" id="PTHR15390">
    <property type="entry name" value="NEUROMEDIN-U"/>
    <property type="match status" value="1"/>
</dbReference>
<sequence length="156" mass="17880">MTGVAYIIIQETCVSCTCRGAGIQLEDLCFQTARLCELLQIEDVCSAYLSPDSQPQVSDTLEELCFLIMGFLQKPQVTHTKFLFHYSKTHDSGNSDIMSSVLHPLLQLVPQLNERRLKRYKLDVFIFSRGFFHTPLSPFLFRIQILSTPYIYFCGL</sequence>
<dbReference type="InterPro" id="IPR042384">
    <property type="entry name" value="NMU"/>
</dbReference>
<dbReference type="GO" id="GO:0050806">
    <property type="term" value="P:positive regulation of synaptic transmission"/>
    <property type="evidence" value="ECO:0007669"/>
    <property type="project" value="TreeGrafter"/>
</dbReference>
<dbReference type="GO" id="GO:0043195">
    <property type="term" value="C:terminal bouton"/>
    <property type="evidence" value="ECO:0007669"/>
    <property type="project" value="TreeGrafter"/>
</dbReference>
<proteinExistence type="predicted"/>
<name>A0A8B9G8W1_9PSIT</name>
<reference evidence="1" key="2">
    <citation type="submission" date="2025-09" db="UniProtKB">
        <authorList>
            <consortium name="Ensembl"/>
        </authorList>
    </citation>
    <scope>IDENTIFICATION</scope>
</reference>
<evidence type="ECO:0000313" key="1">
    <source>
        <dbReference type="Ensembl" id="ENSACOP00000019839.1"/>
    </source>
</evidence>
<dbReference type="PANTHER" id="PTHR15390:SF0">
    <property type="entry name" value="NEUROMEDIN-U"/>
    <property type="match status" value="1"/>
</dbReference>
<protein>
    <submittedName>
        <fullName evidence="1">Neuromedin U</fullName>
    </submittedName>
</protein>
<evidence type="ECO:0000313" key="2">
    <source>
        <dbReference type="Proteomes" id="UP000694522"/>
    </source>
</evidence>
<dbReference type="Proteomes" id="UP000694522">
    <property type="component" value="Unplaced"/>
</dbReference>
<reference evidence="1" key="1">
    <citation type="submission" date="2025-08" db="UniProtKB">
        <authorList>
            <consortium name="Ensembl"/>
        </authorList>
    </citation>
    <scope>IDENTIFICATION</scope>
</reference>
<dbReference type="Ensembl" id="ENSACOT00000020552.1">
    <property type="protein sequence ID" value="ENSACOP00000019839.1"/>
    <property type="gene ID" value="ENSACOG00000013658.1"/>
</dbReference>
<dbReference type="GO" id="GO:0045987">
    <property type="term" value="P:positive regulation of smooth muscle contraction"/>
    <property type="evidence" value="ECO:0007669"/>
    <property type="project" value="TreeGrafter"/>
</dbReference>
<keyword evidence="2" id="KW-1185">Reference proteome</keyword>